<organism evidence="7 8">
    <name type="scientific">Tegillarca granosa</name>
    <name type="common">Malaysian cockle</name>
    <name type="synonym">Anadara granosa</name>
    <dbReference type="NCBI Taxonomy" id="220873"/>
    <lineage>
        <taxon>Eukaryota</taxon>
        <taxon>Metazoa</taxon>
        <taxon>Spiralia</taxon>
        <taxon>Lophotrochozoa</taxon>
        <taxon>Mollusca</taxon>
        <taxon>Bivalvia</taxon>
        <taxon>Autobranchia</taxon>
        <taxon>Pteriomorphia</taxon>
        <taxon>Arcoida</taxon>
        <taxon>Arcoidea</taxon>
        <taxon>Arcidae</taxon>
        <taxon>Tegillarca</taxon>
    </lineage>
</organism>
<dbReference type="Pfam" id="PF13637">
    <property type="entry name" value="Ank_4"/>
    <property type="match status" value="1"/>
</dbReference>
<evidence type="ECO:0000256" key="2">
    <source>
        <dbReference type="ARBA" id="ARBA00023043"/>
    </source>
</evidence>
<feature type="region of interest" description="Disordered" evidence="5">
    <location>
        <begin position="371"/>
        <end position="417"/>
    </location>
</feature>
<feature type="repeat" description="ANK" evidence="3">
    <location>
        <begin position="32"/>
        <end position="64"/>
    </location>
</feature>
<keyword evidence="4" id="KW-0175">Coiled coil</keyword>
<dbReference type="SUPFAM" id="SSF47769">
    <property type="entry name" value="SAM/Pointed domain"/>
    <property type="match status" value="1"/>
</dbReference>
<evidence type="ECO:0000256" key="5">
    <source>
        <dbReference type="SAM" id="MobiDB-lite"/>
    </source>
</evidence>
<keyword evidence="1" id="KW-0677">Repeat</keyword>
<dbReference type="SMART" id="SM00248">
    <property type="entry name" value="ANK"/>
    <property type="match status" value="4"/>
</dbReference>
<sequence>MAEGRFHKAAQDGNLDILRVATRRDLNAADEDGMTPTIWAAYHGNLEALRMILGRGGDENKPDITGFTPLHHAAKNGHINIVSFLINYGCNIWCLDNDFHTALDIAGLYDRVEIVKLLDSTHSRQQQLNPKVVQSYKEKATREAEQNIKKYEKRQKEAIRIAEKESRRIAEANDGFKAPGSKPGLFKTITLRLKGTKKFTNSAAAKKYSEMTNVSTKRGVAKKIMQKRNSEDRSNEFKVSEMDEQGNRTLRSLSGVSGVAKDDVLYTTNRETDGSGIRPALKNVFPGINGSKWKSESDILDAGIDVNEEEEDNAPGLFNIGIGKISFLHTKHGLAGTFNSMHKYASNDMLDSGYGTMNGLNGVDDLSIDDDDNDVTKRNSSGADSIGTTNSIEKRMETIPWNPEDVDSSDDDDDDDESEYSALFRFLETCGLSQYTHLFTKEDIELEALMLLTEDDLEKLGLKLGPRKVLRVAIQRRKDVLSQPAPLSDTMLYSLEVQTTV</sequence>
<dbReference type="SMART" id="SM00454">
    <property type="entry name" value="SAM"/>
    <property type="match status" value="1"/>
</dbReference>
<evidence type="ECO:0000259" key="6">
    <source>
        <dbReference type="PROSITE" id="PS50105"/>
    </source>
</evidence>
<feature type="compositionally biased region" description="Polar residues" evidence="5">
    <location>
        <begin position="378"/>
        <end position="391"/>
    </location>
</feature>
<dbReference type="InterPro" id="IPR002110">
    <property type="entry name" value="Ankyrin_rpt"/>
</dbReference>
<reference evidence="7 8" key="1">
    <citation type="submission" date="2022-12" db="EMBL/GenBank/DDBJ databases">
        <title>Chromosome-level genome of Tegillarca granosa.</title>
        <authorList>
            <person name="Kim J."/>
        </authorList>
    </citation>
    <scope>NUCLEOTIDE SEQUENCE [LARGE SCALE GENOMIC DNA]</scope>
    <source>
        <strain evidence="7">Teg-2019</strain>
        <tissue evidence="7">Adductor muscle</tissue>
    </source>
</reference>
<dbReference type="PANTHER" id="PTHR24201">
    <property type="entry name" value="ANK_REP_REGION DOMAIN-CONTAINING PROTEIN"/>
    <property type="match status" value="1"/>
</dbReference>
<evidence type="ECO:0000256" key="1">
    <source>
        <dbReference type="ARBA" id="ARBA00022737"/>
    </source>
</evidence>
<dbReference type="Gene3D" id="1.10.150.50">
    <property type="entry name" value="Transcription Factor, Ets-1"/>
    <property type="match status" value="1"/>
</dbReference>
<proteinExistence type="predicted"/>
<comment type="caution">
    <text evidence="7">The sequence shown here is derived from an EMBL/GenBank/DDBJ whole genome shotgun (WGS) entry which is preliminary data.</text>
</comment>
<dbReference type="EMBL" id="JARBDR010000214">
    <property type="protein sequence ID" value="KAJ8318151.1"/>
    <property type="molecule type" value="Genomic_DNA"/>
</dbReference>
<evidence type="ECO:0000313" key="7">
    <source>
        <dbReference type="EMBL" id="KAJ8318151.1"/>
    </source>
</evidence>
<evidence type="ECO:0000313" key="8">
    <source>
        <dbReference type="Proteomes" id="UP001217089"/>
    </source>
</evidence>
<dbReference type="Proteomes" id="UP001217089">
    <property type="component" value="Unassembled WGS sequence"/>
</dbReference>
<accession>A0ABQ9FN62</accession>
<keyword evidence="2 3" id="KW-0040">ANK repeat</keyword>
<dbReference type="Pfam" id="PF00536">
    <property type="entry name" value="SAM_1"/>
    <property type="match status" value="1"/>
</dbReference>
<evidence type="ECO:0000256" key="4">
    <source>
        <dbReference type="SAM" id="Coils"/>
    </source>
</evidence>
<dbReference type="SUPFAM" id="SSF48403">
    <property type="entry name" value="Ankyrin repeat"/>
    <property type="match status" value="1"/>
</dbReference>
<feature type="repeat" description="ANK" evidence="3">
    <location>
        <begin position="65"/>
        <end position="97"/>
    </location>
</feature>
<gene>
    <name evidence="7" type="ORF">KUTeg_003242</name>
</gene>
<dbReference type="PANTHER" id="PTHR24201:SF15">
    <property type="entry name" value="ANKYRIN REPEAT DOMAIN-CONTAINING PROTEIN 66"/>
    <property type="match status" value="1"/>
</dbReference>
<dbReference type="PROSITE" id="PS50297">
    <property type="entry name" value="ANK_REP_REGION"/>
    <property type="match status" value="2"/>
</dbReference>
<dbReference type="InterPro" id="IPR050776">
    <property type="entry name" value="Ank_Repeat/CDKN_Inhibitor"/>
</dbReference>
<protein>
    <recommendedName>
        <fullName evidence="6">SAM domain-containing protein</fullName>
    </recommendedName>
</protein>
<dbReference type="InterPro" id="IPR036770">
    <property type="entry name" value="Ankyrin_rpt-contain_sf"/>
</dbReference>
<keyword evidence="8" id="KW-1185">Reference proteome</keyword>
<dbReference type="Gene3D" id="1.25.40.20">
    <property type="entry name" value="Ankyrin repeat-containing domain"/>
    <property type="match status" value="1"/>
</dbReference>
<feature type="compositionally biased region" description="Acidic residues" evidence="5">
    <location>
        <begin position="404"/>
        <end position="417"/>
    </location>
</feature>
<dbReference type="PROSITE" id="PS50088">
    <property type="entry name" value="ANK_REPEAT"/>
    <property type="match status" value="2"/>
</dbReference>
<feature type="domain" description="SAM" evidence="6">
    <location>
        <begin position="418"/>
        <end position="462"/>
    </location>
</feature>
<feature type="coiled-coil region" evidence="4">
    <location>
        <begin position="137"/>
        <end position="168"/>
    </location>
</feature>
<evidence type="ECO:0000256" key="3">
    <source>
        <dbReference type="PROSITE-ProRule" id="PRU00023"/>
    </source>
</evidence>
<name>A0ABQ9FN62_TEGGR</name>
<dbReference type="InterPro" id="IPR013761">
    <property type="entry name" value="SAM/pointed_sf"/>
</dbReference>
<dbReference type="InterPro" id="IPR001660">
    <property type="entry name" value="SAM"/>
</dbReference>
<dbReference type="PROSITE" id="PS50105">
    <property type="entry name" value="SAM_DOMAIN"/>
    <property type="match status" value="1"/>
</dbReference>